<keyword evidence="1" id="KW-0808">Transferase</keyword>
<evidence type="ECO:0000256" key="2">
    <source>
        <dbReference type="ARBA" id="ARBA00023315"/>
    </source>
</evidence>
<comment type="caution">
    <text evidence="4">The sequence shown here is derived from an EMBL/GenBank/DDBJ whole genome shotgun (WGS) entry which is preliminary data.</text>
</comment>
<dbReference type="AlphaFoldDB" id="A0A9W4KEZ7"/>
<proteinExistence type="predicted"/>
<feature type="domain" description="Trichothecene 3-O-acetyltransferase-like N-terminal" evidence="3">
    <location>
        <begin position="18"/>
        <end position="103"/>
    </location>
</feature>
<keyword evidence="5" id="KW-1185">Reference proteome</keyword>
<accession>A0A9W4KEZ7</accession>
<dbReference type="Pfam" id="PF22664">
    <property type="entry name" value="TRI-like_N"/>
    <property type="match status" value="1"/>
</dbReference>
<dbReference type="GO" id="GO:0016746">
    <property type="term" value="F:acyltransferase activity"/>
    <property type="evidence" value="ECO:0007669"/>
    <property type="project" value="UniProtKB-KW"/>
</dbReference>
<dbReference type="OrthoDB" id="1862401at2759"/>
<gene>
    <name evidence="4" type="ORF">PEGY_LOCUS8201</name>
</gene>
<dbReference type="Proteomes" id="UP001154252">
    <property type="component" value="Unassembled WGS sequence"/>
</dbReference>
<sequence>MTGDVLNILGQTPGLYRLYTQIFSIYRVPDSSSHDGIIDTLTNGLGQLAKSSPWLTGQVVNEGAGDGNTGVFKITPLEKIQLVVKDLRHEPSAPTMDGLRQAK</sequence>
<dbReference type="InterPro" id="IPR023213">
    <property type="entry name" value="CAT-like_dom_sf"/>
</dbReference>
<evidence type="ECO:0000256" key="1">
    <source>
        <dbReference type="ARBA" id="ARBA00022679"/>
    </source>
</evidence>
<name>A0A9W4KEZ7_9EURO</name>
<dbReference type="Gene3D" id="3.30.559.10">
    <property type="entry name" value="Chloramphenicol acetyltransferase-like domain"/>
    <property type="match status" value="1"/>
</dbReference>
<evidence type="ECO:0000313" key="5">
    <source>
        <dbReference type="Proteomes" id="UP001154252"/>
    </source>
</evidence>
<organism evidence="4 5">
    <name type="scientific">Penicillium egyptiacum</name>
    <dbReference type="NCBI Taxonomy" id="1303716"/>
    <lineage>
        <taxon>Eukaryota</taxon>
        <taxon>Fungi</taxon>
        <taxon>Dikarya</taxon>
        <taxon>Ascomycota</taxon>
        <taxon>Pezizomycotina</taxon>
        <taxon>Eurotiomycetes</taxon>
        <taxon>Eurotiomycetidae</taxon>
        <taxon>Eurotiales</taxon>
        <taxon>Aspergillaceae</taxon>
        <taxon>Penicillium</taxon>
    </lineage>
</organism>
<protein>
    <recommendedName>
        <fullName evidence="3">Trichothecene 3-O-acetyltransferase-like N-terminal domain-containing protein</fullName>
    </recommendedName>
</protein>
<keyword evidence="2" id="KW-0012">Acyltransferase</keyword>
<evidence type="ECO:0000313" key="4">
    <source>
        <dbReference type="EMBL" id="CAG8905511.1"/>
    </source>
</evidence>
<dbReference type="InterPro" id="IPR054710">
    <property type="entry name" value="Tri101-like_N"/>
</dbReference>
<evidence type="ECO:0000259" key="3">
    <source>
        <dbReference type="Pfam" id="PF22664"/>
    </source>
</evidence>
<reference evidence="4" key="1">
    <citation type="submission" date="2021-07" db="EMBL/GenBank/DDBJ databases">
        <authorList>
            <person name="Branca A.L. A."/>
        </authorList>
    </citation>
    <scope>NUCLEOTIDE SEQUENCE</scope>
</reference>
<dbReference type="EMBL" id="CAJVRC010000887">
    <property type="protein sequence ID" value="CAG8905511.1"/>
    <property type="molecule type" value="Genomic_DNA"/>
</dbReference>